<evidence type="ECO:0000256" key="2">
    <source>
        <dbReference type="ARBA" id="ARBA00022692"/>
    </source>
</evidence>
<name>A0ABN9VA83_9DINO</name>
<evidence type="ECO:0000313" key="8">
    <source>
        <dbReference type="Proteomes" id="UP001189429"/>
    </source>
</evidence>
<dbReference type="SUPFAM" id="SSF81324">
    <property type="entry name" value="Voltage-gated potassium channels"/>
    <property type="match status" value="1"/>
</dbReference>
<proteinExistence type="predicted"/>
<evidence type="ECO:0000256" key="4">
    <source>
        <dbReference type="ARBA" id="ARBA00023136"/>
    </source>
</evidence>
<comment type="subcellular location">
    <subcellularLocation>
        <location evidence="1">Membrane</location>
        <topology evidence="1">Multi-pass membrane protein</topology>
    </subcellularLocation>
</comment>
<comment type="caution">
    <text evidence="7">The sequence shown here is derived from an EMBL/GenBank/DDBJ whole genome shotgun (WGS) entry which is preliminary data.</text>
</comment>
<feature type="transmembrane region" description="Helical" evidence="5">
    <location>
        <begin position="99"/>
        <end position="121"/>
    </location>
</feature>
<protein>
    <recommendedName>
        <fullName evidence="6">Ion transport domain-containing protein</fullName>
    </recommendedName>
</protein>
<evidence type="ECO:0000313" key="7">
    <source>
        <dbReference type="EMBL" id="CAK0869894.1"/>
    </source>
</evidence>
<dbReference type="PANTHER" id="PTHR46726:SF1">
    <property type="entry name" value="TWO-PORE CALCIUM CHANNEL 3"/>
    <property type="match status" value="1"/>
</dbReference>
<keyword evidence="3 5" id="KW-1133">Transmembrane helix</keyword>
<evidence type="ECO:0000256" key="5">
    <source>
        <dbReference type="SAM" id="Phobius"/>
    </source>
</evidence>
<accession>A0ABN9VA83</accession>
<dbReference type="Proteomes" id="UP001189429">
    <property type="component" value="Unassembled WGS sequence"/>
</dbReference>
<dbReference type="EMBL" id="CAUYUJ010016899">
    <property type="protein sequence ID" value="CAK0869894.1"/>
    <property type="molecule type" value="Genomic_DNA"/>
</dbReference>
<feature type="transmembrane region" description="Helical" evidence="5">
    <location>
        <begin position="180"/>
        <end position="200"/>
    </location>
</feature>
<dbReference type="Gene3D" id="1.10.287.70">
    <property type="match status" value="1"/>
</dbReference>
<keyword evidence="2 5" id="KW-0812">Transmembrane</keyword>
<dbReference type="InterPro" id="IPR005821">
    <property type="entry name" value="Ion_trans_dom"/>
</dbReference>
<keyword evidence="4 5" id="KW-0472">Membrane</keyword>
<evidence type="ECO:0000256" key="1">
    <source>
        <dbReference type="ARBA" id="ARBA00004141"/>
    </source>
</evidence>
<evidence type="ECO:0000256" key="3">
    <source>
        <dbReference type="ARBA" id="ARBA00022989"/>
    </source>
</evidence>
<dbReference type="InterPro" id="IPR027359">
    <property type="entry name" value="Volt_channel_dom_sf"/>
</dbReference>
<dbReference type="Pfam" id="PF00520">
    <property type="entry name" value="Ion_trans"/>
    <property type="match status" value="1"/>
</dbReference>
<keyword evidence="8" id="KW-1185">Reference proteome</keyword>
<dbReference type="Gene3D" id="1.20.120.350">
    <property type="entry name" value="Voltage-gated potassium channels. Chain C"/>
    <property type="match status" value="1"/>
</dbReference>
<feature type="domain" description="Ion transport" evidence="6">
    <location>
        <begin position="1"/>
        <end position="207"/>
    </location>
</feature>
<organism evidence="7 8">
    <name type="scientific">Prorocentrum cordatum</name>
    <dbReference type="NCBI Taxonomy" id="2364126"/>
    <lineage>
        <taxon>Eukaryota</taxon>
        <taxon>Sar</taxon>
        <taxon>Alveolata</taxon>
        <taxon>Dinophyceae</taxon>
        <taxon>Prorocentrales</taxon>
        <taxon>Prorocentraceae</taxon>
        <taxon>Prorocentrum</taxon>
    </lineage>
</organism>
<reference evidence="7" key="1">
    <citation type="submission" date="2023-10" db="EMBL/GenBank/DDBJ databases">
        <authorList>
            <person name="Chen Y."/>
            <person name="Shah S."/>
            <person name="Dougan E. K."/>
            <person name="Thang M."/>
            <person name="Chan C."/>
        </authorList>
    </citation>
    <scope>NUCLEOTIDE SEQUENCE [LARGE SCALE GENOMIC DNA]</scope>
</reference>
<gene>
    <name evidence="7" type="ORF">PCOR1329_LOCUS56129</name>
</gene>
<dbReference type="PANTHER" id="PTHR46726">
    <property type="entry name" value="TWO PORE CHANNEL 3"/>
    <property type="match status" value="1"/>
</dbReference>
<sequence length="261" mass="29549">MFTAVFSFEISLRIVAEEANFFRCSNRCFGWNMFDTCIVASSLVEEVAQLFSSTRRSNISSLRVVRVLRLVRALRIIRMLRFFRELRIMVSGIINCGKSVLWASLLIVIMTYTFAVVFLQITASWLEEENLVAVDCEQTVGGACHIRSTFSSLLWGMYTLFKAMSGGSSWGEVSDPLSKIHPVVTLTFCVYIMLAVFVVLNWRITAIFVDAAARVSDDEATKIMENIQRKSVWIRNAKESCSRSWIPDRRAGWSGRTSTGS</sequence>
<evidence type="ECO:0000259" key="6">
    <source>
        <dbReference type="Pfam" id="PF00520"/>
    </source>
</evidence>